<evidence type="ECO:0008006" key="6">
    <source>
        <dbReference type="Google" id="ProtNLM"/>
    </source>
</evidence>
<evidence type="ECO:0000256" key="1">
    <source>
        <dbReference type="SAM" id="MobiDB-lite"/>
    </source>
</evidence>
<name>A0A2N8NQ39_STREU</name>
<reference evidence="4" key="1">
    <citation type="submission" date="2015-07" db="EMBL/GenBank/DDBJ databases">
        <authorList>
            <person name="Graham D.E."/>
            <person name="Giannone R.J."/>
            <person name="Gulvik C.A."/>
            <person name="Hettich R.L."/>
            <person name="Klingeman D.M."/>
            <person name="Mahan K.M."/>
            <person name="Parry R.J."/>
            <person name="Spain J.C."/>
        </authorList>
    </citation>
    <scope>NUCLEOTIDE SEQUENCE [LARGE SCALE GENOMIC DNA]</scope>
    <source>
        <strain evidence="4">ATCC 27428</strain>
    </source>
</reference>
<dbReference type="InterPro" id="IPR035172">
    <property type="entry name" value="DUF5302"/>
</dbReference>
<dbReference type="Pfam" id="PF17227">
    <property type="entry name" value="DUF5302"/>
    <property type="match status" value="1"/>
</dbReference>
<accession>A0A2N8NQ39</accession>
<sequence>MTDSTAPQDTPQDAPANGAEDDVKRKFKEALERKRGQAADAAAGGRNSDGSKIHGTHGRAGGQRSFRRKSG</sequence>
<reference evidence="2 5" key="3">
    <citation type="submission" date="2020-08" db="EMBL/GenBank/DDBJ databases">
        <title>Genomic Encyclopedia of Type Strains, Phase III (KMG-III): the genomes of soil and plant-associated and newly described type strains.</title>
        <authorList>
            <person name="Whitman W."/>
        </authorList>
    </citation>
    <scope>NUCLEOTIDE SEQUENCE [LARGE SCALE GENOMIC DNA]</scope>
    <source>
        <strain evidence="2 5">CECT 3259</strain>
    </source>
</reference>
<dbReference type="RefSeq" id="WP_102921000.1">
    <property type="nucleotide sequence ID" value="NZ_JACHJF010000026.1"/>
</dbReference>
<feature type="compositionally biased region" description="Polar residues" evidence="1">
    <location>
        <begin position="1"/>
        <end position="11"/>
    </location>
</feature>
<evidence type="ECO:0000313" key="2">
    <source>
        <dbReference type="EMBL" id="MBB5122339.1"/>
    </source>
</evidence>
<dbReference type="OrthoDB" id="4319558at2"/>
<comment type="caution">
    <text evidence="3">The sequence shown here is derived from an EMBL/GenBank/DDBJ whole genome shotgun (WGS) entry which is preliminary data.</text>
</comment>
<feature type="region of interest" description="Disordered" evidence="1">
    <location>
        <begin position="1"/>
        <end position="71"/>
    </location>
</feature>
<dbReference type="Proteomes" id="UP000528608">
    <property type="component" value="Unassembled WGS sequence"/>
</dbReference>
<protein>
    <recommendedName>
        <fullName evidence="6">DUF5302 domain-containing protein</fullName>
    </recommendedName>
</protein>
<feature type="compositionally biased region" description="Basic and acidic residues" evidence="1">
    <location>
        <begin position="21"/>
        <end position="37"/>
    </location>
</feature>
<organism evidence="3 4">
    <name type="scientific">Streptomyces eurocidicus</name>
    <name type="common">Streptoverticillium eurocidicus</name>
    <dbReference type="NCBI Taxonomy" id="66423"/>
    <lineage>
        <taxon>Bacteria</taxon>
        <taxon>Bacillati</taxon>
        <taxon>Actinomycetota</taxon>
        <taxon>Actinomycetes</taxon>
        <taxon>Kitasatosporales</taxon>
        <taxon>Streptomycetaceae</taxon>
        <taxon>Streptomyces</taxon>
    </lineage>
</organism>
<dbReference type="AlphaFoldDB" id="A0A2N8NQ39"/>
<evidence type="ECO:0000313" key="3">
    <source>
        <dbReference type="EMBL" id="PNE30882.1"/>
    </source>
</evidence>
<dbReference type="EMBL" id="JACHJF010000026">
    <property type="protein sequence ID" value="MBB5122339.1"/>
    <property type="molecule type" value="Genomic_DNA"/>
</dbReference>
<keyword evidence="4" id="KW-1185">Reference proteome</keyword>
<gene>
    <name evidence="3" type="ORF">AF335_26355</name>
    <name evidence="2" type="ORF">FHS36_005810</name>
</gene>
<evidence type="ECO:0000313" key="5">
    <source>
        <dbReference type="Proteomes" id="UP000528608"/>
    </source>
</evidence>
<reference evidence="3" key="2">
    <citation type="submission" date="2015-07" db="EMBL/GenBank/DDBJ databases">
        <authorList>
            <person name="Noorani M."/>
        </authorList>
    </citation>
    <scope>NUCLEOTIDE SEQUENCE [LARGE SCALE GENOMIC DNA]</scope>
    <source>
        <strain evidence="3">ATCC 27428</strain>
    </source>
</reference>
<dbReference type="Proteomes" id="UP000235945">
    <property type="component" value="Unassembled WGS sequence"/>
</dbReference>
<dbReference type="EMBL" id="LGUI01000010">
    <property type="protein sequence ID" value="PNE30882.1"/>
    <property type="molecule type" value="Genomic_DNA"/>
</dbReference>
<proteinExistence type="predicted"/>
<evidence type="ECO:0000313" key="4">
    <source>
        <dbReference type="Proteomes" id="UP000235945"/>
    </source>
</evidence>